<feature type="region of interest" description="Disordered" evidence="16">
    <location>
        <begin position="257"/>
        <end position="314"/>
    </location>
</feature>
<keyword evidence="12" id="KW-0624">Polysaccharide degradation</keyword>
<feature type="chain" id="PRO_5014652133" description="lytic cellulose monooxygenase (C4-dehydrogenating)" evidence="17">
    <location>
        <begin position="24"/>
        <end position="345"/>
    </location>
</feature>
<keyword evidence="9" id="KW-0503">Monooxygenase</keyword>
<feature type="signal peptide" evidence="17">
    <location>
        <begin position="1"/>
        <end position="23"/>
    </location>
</feature>
<keyword evidence="5 17" id="KW-0732">Signal</keyword>
<keyword evidence="7" id="KW-0560">Oxidoreductase</keyword>
<evidence type="ECO:0000256" key="16">
    <source>
        <dbReference type="SAM" id="MobiDB-lite"/>
    </source>
</evidence>
<keyword evidence="20" id="KW-1185">Reference proteome</keyword>
<dbReference type="CDD" id="cd21175">
    <property type="entry name" value="LPMO_AA9"/>
    <property type="match status" value="1"/>
</dbReference>
<name>A0A2N3NE58_9PEZI</name>
<dbReference type="PROSITE" id="PS51164">
    <property type="entry name" value="CBM1_2"/>
    <property type="match status" value="1"/>
</dbReference>
<evidence type="ECO:0000256" key="4">
    <source>
        <dbReference type="ARBA" id="ARBA00022723"/>
    </source>
</evidence>
<dbReference type="InterPro" id="IPR005103">
    <property type="entry name" value="AA9_LPMO"/>
</dbReference>
<keyword evidence="11" id="KW-0119">Carbohydrate metabolism</keyword>
<dbReference type="GO" id="GO:0046872">
    <property type="term" value="F:metal ion binding"/>
    <property type="evidence" value="ECO:0007669"/>
    <property type="project" value="UniProtKB-KW"/>
</dbReference>
<dbReference type="VEuPathDB" id="FungiDB:jhhlp_002458"/>
<dbReference type="SMART" id="SM00236">
    <property type="entry name" value="fCBD"/>
    <property type="match status" value="1"/>
</dbReference>
<keyword evidence="6" id="KW-0136">Cellulose degradation</keyword>
<evidence type="ECO:0000313" key="19">
    <source>
        <dbReference type="EMBL" id="PKS10701.1"/>
    </source>
</evidence>
<comment type="catalytic activity">
    <reaction evidence="14">
        <text>[(1-&gt;4)-beta-D-glucosyl]n+m + reduced acceptor + O2 = 4-dehydro-beta-D-glucosyl-[(1-&gt;4)-beta-D-glucosyl]n-1 + [(1-&gt;4)-beta-D-glucosyl]m + acceptor + H2O.</text>
        <dbReference type="EC" id="1.14.99.56"/>
    </reaction>
</comment>
<evidence type="ECO:0000256" key="15">
    <source>
        <dbReference type="ARBA" id="ARBA00047174"/>
    </source>
</evidence>
<evidence type="ECO:0000256" key="8">
    <source>
        <dbReference type="ARBA" id="ARBA00023008"/>
    </source>
</evidence>
<dbReference type="GO" id="GO:0004497">
    <property type="term" value="F:monooxygenase activity"/>
    <property type="evidence" value="ECO:0007669"/>
    <property type="project" value="UniProtKB-KW"/>
</dbReference>
<evidence type="ECO:0000256" key="17">
    <source>
        <dbReference type="SAM" id="SignalP"/>
    </source>
</evidence>
<dbReference type="EC" id="1.14.99.56" evidence="15"/>
<comment type="caution">
    <text evidence="19">The sequence shown here is derived from an EMBL/GenBank/DDBJ whole genome shotgun (WGS) entry which is preliminary data.</text>
</comment>
<evidence type="ECO:0000256" key="12">
    <source>
        <dbReference type="ARBA" id="ARBA00023326"/>
    </source>
</evidence>
<comment type="similarity">
    <text evidence="13">Belongs to the polysaccharide monooxygenase AA9 family.</text>
</comment>
<evidence type="ECO:0000256" key="7">
    <source>
        <dbReference type="ARBA" id="ARBA00023002"/>
    </source>
</evidence>
<feature type="domain" description="CBM1" evidence="18">
    <location>
        <begin position="308"/>
        <end position="344"/>
    </location>
</feature>
<dbReference type="InterPro" id="IPR049892">
    <property type="entry name" value="AA9"/>
</dbReference>
<feature type="compositionally biased region" description="Polar residues" evidence="16">
    <location>
        <begin position="298"/>
        <end position="313"/>
    </location>
</feature>
<protein>
    <recommendedName>
        <fullName evidence="15">lytic cellulose monooxygenase (C4-dehydrogenating)</fullName>
        <ecNumber evidence="15">1.14.99.56</ecNumber>
    </recommendedName>
</protein>
<evidence type="ECO:0000313" key="20">
    <source>
        <dbReference type="Proteomes" id="UP000233524"/>
    </source>
</evidence>
<dbReference type="Gene3D" id="2.70.50.70">
    <property type="match status" value="1"/>
</dbReference>
<dbReference type="InParanoid" id="A0A2N3NE58"/>
<dbReference type="Pfam" id="PF03443">
    <property type="entry name" value="AA9"/>
    <property type="match status" value="1"/>
</dbReference>
<dbReference type="PANTHER" id="PTHR33353:SF36">
    <property type="entry name" value="ENDO-BETA-1,4-GLUCANASE D"/>
    <property type="match status" value="1"/>
</dbReference>
<evidence type="ECO:0000256" key="2">
    <source>
        <dbReference type="ARBA" id="ARBA00004613"/>
    </source>
</evidence>
<keyword evidence="8" id="KW-0186">Copper</keyword>
<organism evidence="19 20">
    <name type="scientific">Lomentospora prolificans</name>
    <dbReference type="NCBI Taxonomy" id="41688"/>
    <lineage>
        <taxon>Eukaryota</taxon>
        <taxon>Fungi</taxon>
        <taxon>Dikarya</taxon>
        <taxon>Ascomycota</taxon>
        <taxon>Pezizomycotina</taxon>
        <taxon>Sordariomycetes</taxon>
        <taxon>Hypocreomycetidae</taxon>
        <taxon>Microascales</taxon>
        <taxon>Microascaceae</taxon>
        <taxon>Lomentospora</taxon>
    </lineage>
</organism>
<keyword evidence="4" id="KW-0479">Metal-binding</keyword>
<dbReference type="Pfam" id="PF00734">
    <property type="entry name" value="CBM_1"/>
    <property type="match status" value="1"/>
</dbReference>
<evidence type="ECO:0000256" key="10">
    <source>
        <dbReference type="ARBA" id="ARBA00023157"/>
    </source>
</evidence>
<evidence type="ECO:0000256" key="14">
    <source>
        <dbReference type="ARBA" id="ARBA00045077"/>
    </source>
</evidence>
<dbReference type="Proteomes" id="UP000233524">
    <property type="component" value="Unassembled WGS sequence"/>
</dbReference>
<dbReference type="OrthoDB" id="4849160at2759"/>
<proteinExistence type="inferred from homology"/>
<evidence type="ECO:0000256" key="1">
    <source>
        <dbReference type="ARBA" id="ARBA00001973"/>
    </source>
</evidence>
<keyword evidence="3" id="KW-0964">Secreted</keyword>
<dbReference type="SUPFAM" id="SSF57180">
    <property type="entry name" value="Cellulose-binding domain"/>
    <property type="match status" value="1"/>
</dbReference>
<gene>
    <name evidence="19" type="ORF">jhhlp_002458</name>
</gene>
<dbReference type="EMBL" id="NLAX01000008">
    <property type="protein sequence ID" value="PKS10701.1"/>
    <property type="molecule type" value="Genomic_DNA"/>
</dbReference>
<dbReference type="PANTHER" id="PTHR33353">
    <property type="entry name" value="PUTATIVE (AFU_ORTHOLOGUE AFUA_1G12560)-RELATED"/>
    <property type="match status" value="1"/>
</dbReference>
<accession>A0A2N3NE58</accession>
<dbReference type="PROSITE" id="PS00562">
    <property type="entry name" value="CBM1_1"/>
    <property type="match status" value="1"/>
</dbReference>
<dbReference type="InterPro" id="IPR000254">
    <property type="entry name" value="CBD"/>
</dbReference>
<evidence type="ECO:0000256" key="11">
    <source>
        <dbReference type="ARBA" id="ARBA00023277"/>
    </source>
</evidence>
<sequence length="345" mass="35930">MPSTKVSAIIGALASAVAVSAHGYVSHIIADGVQYPGYNPTTHPYMSNPPVVVGWSADQPDLGFVSPSAYKTPDIICHRSGAPAKGHAQVRAGATITFQWTSWPESHHGPIIDHLAPCNGPCQNVKKEDLRFFKIDGMGLITPGAPGYYAANKLMDNQDRWVLKIPENIKPGYYVLRHEIIALHGSNSYDGTQSYPQCFNLEIVGSGTSAPAGVPGTQLYSDTDPGILLNTYNSALVDYPVPGGPIVQGGVSSVAQNAQSATSTGTPTTVGGGSNPSPTTAQTTPPAQTSQAQPSTTLVTKTSSASGATQTPYGQCGGNGWTGPTTCANGVACKVLNEWYSQCVP</sequence>
<evidence type="ECO:0000256" key="5">
    <source>
        <dbReference type="ARBA" id="ARBA00022729"/>
    </source>
</evidence>
<evidence type="ECO:0000256" key="3">
    <source>
        <dbReference type="ARBA" id="ARBA00022525"/>
    </source>
</evidence>
<evidence type="ECO:0000256" key="13">
    <source>
        <dbReference type="ARBA" id="ARBA00044502"/>
    </source>
</evidence>
<dbReference type="InterPro" id="IPR035971">
    <property type="entry name" value="CBD_sf"/>
</dbReference>
<reference evidence="19 20" key="1">
    <citation type="journal article" date="2017" name="G3 (Bethesda)">
        <title>First Draft Genome Sequence of the Pathogenic Fungus Lomentospora prolificans (Formerly Scedosporium prolificans).</title>
        <authorList>
            <person name="Luo R."/>
            <person name="Zimin A."/>
            <person name="Workman R."/>
            <person name="Fan Y."/>
            <person name="Pertea G."/>
            <person name="Grossman N."/>
            <person name="Wear M.P."/>
            <person name="Jia B."/>
            <person name="Miller H."/>
            <person name="Casadevall A."/>
            <person name="Timp W."/>
            <person name="Zhang S.X."/>
            <person name="Salzberg S.L."/>
        </authorList>
    </citation>
    <scope>NUCLEOTIDE SEQUENCE [LARGE SCALE GENOMIC DNA]</scope>
    <source>
        <strain evidence="19 20">JHH-5317</strain>
    </source>
</reference>
<comment type="cofactor">
    <cofactor evidence="1">
        <name>Cu(2+)</name>
        <dbReference type="ChEBI" id="CHEBI:29036"/>
    </cofactor>
</comment>
<comment type="subcellular location">
    <subcellularLocation>
        <location evidence="2">Secreted</location>
    </subcellularLocation>
</comment>
<keyword evidence="10" id="KW-1015">Disulfide bond</keyword>
<evidence type="ECO:0000259" key="18">
    <source>
        <dbReference type="PROSITE" id="PS51164"/>
    </source>
</evidence>
<dbReference type="STRING" id="41688.A0A2N3NE58"/>
<dbReference type="AlphaFoldDB" id="A0A2N3NE58"/>
<feature type="compositionally biased region" description="Low complexity" evidence="16">
    <location>
        <begin position="262"/>
        <end position="297"/>
    </location>
</feature>
<dbReference type="GO" id="GO:0030245">
    <property type="term" value="P:cellulose catabolic process"/>
    <property type="evidence" value="ECO:0007669"/>
    <property type="project" value="UniProtKB-KW"/>
</dbReference>
<evidence type="ECO:0000256" key="9">
    <source>
        <dbReference type="ARBA" id="ARBA00023033"/>
    </source>
</evidence>
<dbReference type="GO" id="GO:0005576">
    <property type="term" value="C:extracellular region"/>
    <property type="evidence" value="ECO:0007669"/>
    <property type="project" value="UniProtKB-SubCell"/>
</dbReference>
<dbReference type="GO" id="GO:0030248">
    <property type="term" value="F:cellulose binding"/>
    <property type="evidence" value="ECO:0007669"/>
    <property type="project" value="InterPro"/>
</dbReference>
<evidence type="ECO:0000256" key="6">
    <source>
        <dbReference type="ARBA" id="ARBA00023001"/>
    </source>
</evidence>